<accession>A0A4Y7K5U7</accession>
<dbReference type="AlphaFoldDB" id="A0A4Y7K5U7"/>
<dbReference type="Gramene" id="RZC67720">
    <property type="protein sequence ID" value="RZC67720"/>
    <property type="gene ID" value="C5167_011413"/>
</dbReference>
<proteinExistence type="predicted"/>
<dbReference type="Proteomes" id="UP000316621">
    <property type="component" value="Chromosome 6"/>
</dbReference>
<protein>
    <submittedName>
        <fullName evidence="1">Uncharacterized protein</fullName>
    </submittedName>
</protein>
<evidence type="ECO:0000313" key="1">
    <source>
        <dbReference type="EMBL" id="RZC67720.1"/>
    </source>
</evidence>
<gene>
    <name evidence="1" type="ORF">C5167_011413</name>
</gene>
<organism evidence="1 2">
    <name type="scientific">Papaver somniferum</name>
    <name type="common">Opium poppy</name>
    <dbReference type="NCBI Taxonomy" id="3469"/>
    <lineage>
        <taxon>Eukaryota</taxon>
        <taxon>Viridiplantae</taxon>
        <taxon>Streptophyta</taxon>
        <taxon>Embryophyta</taxon>
        <taxon>Tracheophyta</taxon>
        <taxon>Spermatophyta</taxon>
        <taxon>Magnoliopsida</taxon>
        <taxon>Ranunculales</taxon>
        <taxon>Papaveraceae</taxon>
        <taxon>Papaveroideae</taxon>
        <taxon>Papaver</taxon>
    </lineage>
</organism>
<dbReference type="EMBL" id="CM010720">
    <property type="protein sequence ID" value="RZC67720.1"/>
    <property type="molecule type" value="Genomic_DNA"/>
</dbReference>
<sequence length="40" mass="4566">MSQTFHVLGNQCKSYSNSLTCTPDVSYYFIQFMGTINLII</sequence>
<keyword evidence="2" id="KW-1185">Reference proteome</keyword>
<evidence type="ECO:0000313" key="2">
    <source>
        <dbReference type="Proteomes" id="UP000316621"/>
    </source>
</evidence>
<reference evidence="1 2" key="1">
    <citation type="journal article" date="2018" name="Science">
        <title>The opium poppy genome and morphinan production.</title>
        <authorList>
            <person name="Guo L."/>
            <person name="Winzer T."/>
            <person name="Yang X."/>
            <person name="Li Y."/>
            <person name="Ning Z."/>
            <person name="He Z."/>
            <person name="Teodor R."/>
            <person name="Lu Y."/>
            <person name="Bowser T.A."/>
            <person name="Graham I.A."/>
            <person name="Ye K."/>
        </authorList>
    </citation>
    <scope>NUCLEOTIDE SEQUENCE [LARGE SCALE GENOMIC DNA]</scope>
    <source>
        <strain evidence="2">cv. HN1</strain>
        <tissue evidence="1">Leaves</tissue>
    </source>
</reference>
<name>A0A4Y7K5U7_PAPSO</name>